<dbReference type="HOGENOM" id="CLU_134903_1_0_10"/>
<organism evidence="3 5">
    <name type="scientific">Draconibacterium orientale</name>
    <dbReference type="NCBI Taxonomy" id="1168034"/>
    <lineage>
        <taxon>Bacteria</taxon>
        <taxon>Pseudomonadati</taxon>
        <taxon>Bacteroidota</taxon>
        <taxon>Bacteroidia</taxon>
        <taxon>Marinilabiliales</taxon>
        <taxon>Prolixibacteraceae</taxon>
        <taxon>Draconibacterium</taxon>
    </lineage>
</organism>
<feature type="transmembrane region" description="Helical" evidence="1">
    <location>
        <begin position="125"/>
        <end position="141"/>
    </location>
</feature>
<reference evidence="3 5" key="2">
    <citation type="submission" date="2016-10" db="EMBL/GenBank/DDBJ databases">
        <authorList>
            <person name="de Groot N.N."/>
        </authorList>
    </citation>
    <scope>NUCLEOTIDE SEQUENCE [LARGE SCALE GENOMIC DNA]</scope>
    <source>
        <strain evidence="3 5">DSM 25947</strain>
    </source>
</reference>
<feature type="transmembrane region" description="Helical" evidence="1">
    <location>
        <begin position="45"/>
        <end position="66"/>
    </location>
</feature>
<reference evidence="2 4" key="1">
    <citation type="submission" date="2014-03" db="EMBL/GenBank/DDBJ databases">
        <title>Complete genome sequence of a deeply braunched marine Bacteroidia bacterium Draconibacterium orientale type strain FH5T.</title>
        <authorList>
            <person name="Li X."/>
            <person name="Wang X."/>
            <person name="Xie Z."/>
            <person name="Du Z."/>
            <person name="Chen G."/>
        </authorList>
    </citation>
    <scope>NUCLEOTIDE SEQUENCE [LARGE SCALE GENOMIC DNA]</scope>
    <source>
        <strain evidence="2 4">FH5</strain>
    </source>
</reference>
<protein>
    <submittedName>
        <fullName evidence="2">50S ribosomal protein L27</fullName>
    </submittedName>
</protein>
<evidence type="ECO:0000313" key="4">
    <source>
        <dbReference type="Proteomes" id="UP000023772"/>
    </source>
</evidence>
<evidence type="ECO:0000313" key="2">
    <source>
        <dbReference type="EMBL" id="AHW59245.1"/>
    </source>
</evidence>
<feature type="transmembrane region" description="Helical" evidence="1">
    <location>
        <begin position="12"/>
        <end position="33"/>
    </location>
</feature>
<keyword evidence="2" id="KW-0687">Ribonucleoprotein</keyword>
<dbReference type="STRING" id="1168034.FH5T_05575"/>
<keyword evidence="2" id="KW-0689">Ribosomal protein</keyword>
<name>X5DVL0_9BACT</name>
<keyword evidence="1" id="KW-1133">Transmembrane helix</keyword>
<dbReference type="EMBL" id="CP007451">
    <property type="protein sequence ID" value="AHW59245.1"/>
    <property type="molecule type" value="Genomic_DNA"/>
</dbReference>
<dbReference type="eggNOG" id="ENOG502ZXYX">
    <property type="taxonomic scope" value="Bacteria"/>
</dbReference>
<dbReference type="EMBL" id="FOHT01000008">
    <property type="protein sequence ID" value="SET22544.1"/>
    <property type="molecule type" value="Genomic_DNA"/>
</dbReference>
<keyword evidence="4" id="KW-1185">Reference proteome</keyword>
<evidence type="ECO:0000256" key="1">
    <source>
        <dbReference type="SAM" id="Phobius"/>
    </source>
</evidence>
<dbReference type="KEGG" id="dori:FH5T_05575"/>
<sequence length="146" mass="16031">MYQGLLHAHNGFRWLVLIALVAAVLLAVSGLASKRKWGRADNLSGLILVMLMDIQFLVGIVLYAFVSPITKAAFANFGAAMKNSDLRFYAVEHILLMIIALALVHIGRAKAKKNVTPHKKHRAAAIFYGLALVLILAAIPWDRALF</sequence>
<evidence type="ECO:0000313" key="3">
    <source>
        <dbReference type="EMBL" id="SET22544.1"/>
    </source>
</evidence>
<keyword evidence="1" id="KW-0472">Membrane</keyword>
<keyword evidence="1" id="KW-0812">Transmembrane</keyword>
<feature type="transmembrane region" description="Helical" evidence="1">
    <location>
        <begin position="86"/>
        <end position="104"/>
    </location>
</feature>
<evidence type="ECO:0000313" key="5">
    <source>
        <dbReference type="Proteomes" id="UP000181981"/>
    </source>
</evidence>
<dbReference type="GO" id="GO:0005840">
    <property type="term" value="C:ribosome"/>
    <property type="evidence" value="ECO:0007669"/>
    <property type="project" value="UniProtKB-KW"/>
</dbReference>
<dbReference type="Proteomes" id="UP000181981">
    <property type="component" value="Unassembled WGS sequence"/>
</dbReference>
<proteinExistence type="predicted"/>
<accession>X5DVL0</accession>
<gene>
    <name evidence="2" type="ORF">FH5T_05575</name>
    <name evidence="3" type="ORF">SAMN05444285_10851</name>
</gene>
<dbReference type="AlphaFoldDB" id="X5DVL0"/>
<dbReference type="Proteomes" id="UP000023772">
    <property type="component" value="Chromosome"/>
</dbReference>
<dbReference type="OrthoDB" id="329514at2"/>
<dbReference type="RefSeq" id="WP_038556519.1">
    <property type="nucleotide sequence ID" value="NZ_FOHT01000008.1"/>
</dbReference>